<dbReference type="RefSeq" id="WP_269562070.1">
    <property type="nucleotide sequence ID" value="NZ_CP114768.1"/>
</dbReference>
<proteinExistence type="predicted"/>
<protein>
    <submittedName>
        <fullName evidence="1">Uncharacterized protein</fullName>
    </submittedName>
</protein>
<geneLocation type="plasmid" evidence="1 2">
    <name>unnamed1</name>
</geneLocation>
<organism evidence="1 2">
    <name type="scientific">Hymenobacter canadensis</name>
    <dbReference type="NCBI Taxonomy" id="2999067"/>
    <lineage>
        <taxon>Bacteria</taxon>
        <taxon>Pseudomonadati</taxon>
        <taxon>Bacteroidota</taxon>
        <taxon>Cytophagia</taxon>
        <taxon>Cytophagales</taxon>
        <taxon>Hymenobacteraceae</taxon>
        <taxon>Hymenobacter</taxon>
    </lineage>
</organism>
<reference evidence="1 2" key="1">
    <citation type="submission" date="2022-12" db="EMBL/GenBank/DDBJ databases">
        <title>Hymenobacter canadensis sp. nov. isolated from lake water of the Cambridge Bay, Canada.</title>
        <authorList>
            <person name="Kim W.H."/>
            <person name="Lee Y.M."/>
        </authorList>
    </citation>
    <scope>NUCLEOTIDE SEQUENCE [LARGE SCALE GENOMIC DNA]</scope>
    <source>
        <strain evidence="1 2">PAMC 29467</strain>
        <plasmid evidence="1 2">unnamed1</plasmid>
    </source>
</reference>
<evidence type="ECO:0000313" key="1">
    <source>
        <dbReference type="EMBL" id="WBA44038.1"/>
    </source>
</evidence>
<dbReference type="Proteomes" id="UP001211005">
    <property type="component" value="Plasmid unnamed1"/>
</dbReference>
<sequence length="80" mass="9175">MFSNTLLAGLLNNYRLVMHRLTLSSVHNYVLTFKSGKQFTTGEGENYQYWTTRLANAAQDTLPVEMLRMQALMHYPSKGC</sequence>
<gene>
    <name evidence="1" type="ORF">O3303_20980</name>
</gene>
<evidence type="ECO:0000313" key="2">
    <source>
        <dbReference type="Proteomes" id="UP001211005"/>
    </source>
</evidence>
<keyword evidence="1" id="KW-0614">Plasmid</keyword>
<keyword evidence="2" id="KW-1185">Reference proteome</keyword>
<dbReference type="EMBL" id="CP114768">
    <property type="protein sequence ID" value="WBA44038.1"/>
    <property type="molecule type" value="Genomic_DNA"/>
</dbReference>
<name>A0ABY7LUG4_9BACT</name>
<accession>A0ABY7LUG4</accession>